<protein>
    <recommendedName>
        <fullName evidence="3">Integrase-like protein</fullName>
    </recommendedName>
</protein>
<comment type="caution">
    <text evidence="1">The sequence shown here is derived from an EMBL/GenBank/DDBJ whole genome shotgun (WGS) entry which is preliminary data.</text>
</comment>
<proteinExistence type="predicted"/>
<evidence type="ECO:0000313" key="1">
    <source>
        <dbReference type="EMBL" id="MBU3875670.1"/>
    </source>
</evidence>
<dbReference type="RefSeq" id="WP_216240709.1">
    <property type="nucleotide sequence ID" value="NZ_JABACJ020000005.1"/>
</dbReference>
<reference evidence="1 2" key="1">
    <citation type="submission" date="2021-06" db="EMBL/GenBank/DDBJ databases">
        <title>Faecalicatena sp. nov. isolated from porcine feces.</title>
        <authorList>
            <person name="Oh B.S."/>
            <person name="Lee J.H."/>
        </authorList>
    </citation>
    <scope>NUCLEOTIDE SEQUENCE [LARGE SCALE GENOMIC DNA]</scope>
    <source>
        <strain evidence="1 2">AGMB00832</strain>
    </source>
</reference>
<organism evidence="1 2">
    <name type="scientific">Faecalicatena faecalis</name>
    <dbReference type="NCBI Taxonomy" id="2726362"/>
    <lineage>
        <taxon>Bacteria</taxon>
        <taxon>Bacillati</taxon>
        <taxon>Bacillota</taxon>
        <taxon>Clostridia</taxon>
        <taxon>Lachnospirales</taxon>
        <taxon>Lachnospiraceae</taxon>
        <taxon>Faecalicatena</taxon>
    </lineage>
</organism>
<sequence length="93" mass="11105">MKNRKINEDWETSKRPKAPKRIRASGFKGLLGIISPSKMLKANVEGDEDVKAYTLNVRKYLNYRRLTTKEEWRVFYRFIRWQKRVKGSSANVR</sequence>
<evidence type="ECO:0000313" key="2">
    <source>
        <dbReference type="Proteomes" id="UP000723714"/>
    </source>
</evidence>
<dbReference type="Proteomes" id="UP000723714">
    <property type="component" value="Unassembled WGS sequence"/>
</dbReference>
<gene>
    <name evidence="1" type="ORF">HGO97_007585</name>
</gene>
<accession>A0ABS6D2D6</accession>
<dbReference type="EMBL" id="JABACJ020000005">
    <property type="protein sequence ID" value="MBU3875670.1"/>
    <property type="molecule type" value="Genomic_DNA"/>
</dbReference>
<evidence type="ECO:0008006" key="3">
    <source>
        <dbReference type="Google" id="ProtNLM"/>
    </source>
</evidence>
<name>A0ABS6D2D6_9FIRM</name>
<keyword evidence="2" id="KW-1185">Reference proteome</keyword>